<dbReference type="InterPro" id="IPR038937">
    <property type="entry name" value="RopGEF"/>
</dbReference>
<feature type="region of interest" description="Disordered" evidence="3">
    <location>
        <begin position="1"/>
        <end position="51"/>
    </location>
</feature>
<name>A0AAW2PTI4_9LAMI</name>
<organism evidence="5">
    <name type="scientific">Sesamum angustifolium</name>
    <dbReference type="NCBI Taxonomy" id="2727405"/>
    <lineage>
        <taxon>Eukaryota</taxon>
        <taxon>Viridiplantae</taxon>
        <taxon>Streptophyta</taxon>
        <taxon>Embryophyta</taxon>
        <taxon>Tracheophyta</taxon>
        <taxon>Spermatophyta</taxon>
        <taxon>Magnoliopsida</taxon>
        <taxon>eudicotyledons</taxon>
        <taxon>Gunneridae</taxon>
        <taxon>Pentapetalae</taxon>
        <taxon>asterids</taxon>
        <taxon>lamiids</taxon>
        <taxon>Lamiales</taxon>
        <taxon>Pedaliaceae</taxon>
        <taxon>Sesamum</taxon>
    </lineage>
</organism>
<dbReference type="InterPro" id="IPR005512">
    <property type="entry name" value="PRONE_dom"/>
</dbReference>
<evidence type="ECO:0000256" key="3">
    <source>
        <dbReference type="SAM" id="MobiDB-lite"/>
    </source>
</evidence>
<protein>
    <submittedName>
        <fullName evidence="5">Rop guanine nucleotide exchange factor 5</fullName>
    </submittedName>
</protein>
<proteinExistence type="predicted"/>
<dbReference type="PROSITE" id="PS51334">
    <property type="entry name" value="PRONE"/>
    <property type="match status" value="1"/>
</dbReference>
<comment type="caution">
    <text evidence="5">The sequence shown here is derived from an EMBL/GenBank/DDBJ whole genome shotgun (WGS) entry which is preliminary data.</text>
</comment>
<dbReference type="Pfam" id="PF03759">
    <property type="entry name" value="PRONE"/>
    <property type="match status" value="1"/>
</dbReference>
<feature type="compositionally biased region" description="Basic and acidic residues" evidence="3">
    <location>
        <begin position="1"/>
        <end position="13"/>
    </location>
</feature>
<evidence type="ECO:0000313" key="5">
    <source>
        <dbReference type="EMBL" id="KAL0359242.1"/>
    </source>
</evidence>
<accession>A0AAW2PTI4</accession>
<feature type="region of interest" description="Disordered" evidence="3">
    <location>
        <begin position="510"/>
        <end position="549"/>
    </location>
</feature>
<dbReference type="GO" id="GO:0005085">
    <property type="term" value="F:guanyl-nucleotide exchange factor activity"/>
    <property type="evidence" value="ECO:0007669"/>
    <property type="project" value="UniProtKB-UniRule"/>
</dbReference>
<feature type="compositionally biased region" description="Low complexity" evidence="3">
    <location>
        <begin position="30"/>
        <end position="44"/>
    </location>
</feature>
<dbReference type="AlphaFoldDB" id="A0AAW2PTI4"/>
<dbReference type="EMBL" id="JACGWK010000004">
    <property type="protein sequence ID" value="KAL0359242.1"/>
    <property type="molecule type" value="Genomic_DNA"/>
</dbReference>
<evidence type="ECO:0000256" key="2">
    <source>
        <dbReference type="PROSITE-ProRule" id="PRU00663"/>
    </source>
</evidence>
<dbReference type="PANTHER" id="PTHR33101:SF1">
    <property type="entry name" value="ROP GUANINE NUCLEOTIDE EXCHANGE FACTOR 5"/>
    <property type="match status" value="1"/>
</dbReference>
<gene>
    <name evidence="5" type="ORF">Sangu_0773600</name>
</gene>
<dbReference type="FunFam" id="1.20.58.2010:FF:000003">
    <property type="entry name" value="Rop guanine nucleotide exchange factor 14"/>
    <property type="match status" value="1"/>
</dbReference>
<evidence type="ECO:0000259" key="4">
    <source>
        <dbReference type="PROSITE" id="PS51334"/>
    </source>
</evidence>
<evidence type="ECO:0000256" key="1">
    <source>
        <dbReference type="ARBA" id="ARBA00022658"/>
    </source>
</evidence>
<feature type="domain" description="PRONE" evidence="4">
    <location>
        <begin position="83"/>
        <end position="423"/>
    </location>
</feature>
<dbReference type="Gene3D" id="1.20.58.2010">
    <property type="entry name" value="PRONE domain, subdomain 1"/>
    <property type="match status" value="2"/>
</dbReference>
<sequence length="549" mass="60926">MESVAEKSKKNDGSESVSGGSMTESRESSRSTSSGSRSSSDNSSPAQLGWPIRKPANCLKNGFCEGKSKVRLNVESADDESKLKKQGPKALEIQMMKERFAKLLLGEDMSGSGKGVCPALTISNAITNLCATVFGQLWRLEPLPSEKKSMWKERWNGFFQAFTVEVFYKFQVMTSRTRLDLAINLPALRKLDIMLLEILDGFTNTEFWYVDQGIVAPEADGSVSFQKSIQRQEEKWWLPVPRVPPGGLPEATRRQLNHKRESASQILKAATAINSIALSEMEVPESYLETLPKNGRACLGDVIYRYITSEHFSSECLLDCLDLSSEHAALEIANRVEDLMIYGDKRELLAERAENLLLSLKQRFPCLTQTTLDASKIQYNKDVGKSILESYSRVLESLAFNIVARIEDLLYVDNITKQSDKLTSAPTVSFLSDKKFPVPYSVPVSGTPYRSAYTTPNFSPAHLVSPARGEKTPFLSGNCNKPARRGLGVKRVLTNYLGGDAKVKNCGYITEGPGSVSNRTTEETTSHRSMEGKESSSVCSESRQQKIER</sequence>
<reference evidence="5" key="1">
    <citation type="submission" date="2020-06" db="EMBL/GenBank/DDBJ databases">
        <authorList>
            <person name="Li T."/>
            <person name="Hu X."/>
            <person name="Zhang T."/>
            <person name="Song X."/>
            <person name="Zhang H."/>
            <person name="Dai N."/>
            <person name="Sheng W."/>
            <person name="Hou X."/>
            <person name="Wei L."/>
        </authorList>
    </citation>
    <scope>NUCLEOTIDE SEQUENCE</scope>
    <source>
        <strain evidence="5">G01</strain>
        <tissue evidence="5">Leaf</tissue>
    </source>
</reference>
<keyword evidence="1 2" id="KW-0344">Guanine-nucleotide releasing factor</keyword>
<reference evidence="5" key="2">
    <citation type="journal article" date="2024" name="Plant">
        <title>Genomic evolution and insights into agronomic trait innovations of Sesamum species.</title>
        <authorList>
            <person name="Miao H."/>
            <person name="Wang L."/>
            <person name="Qu L."/>
            <person name="Liu H."/>
            <person name="Sun Y."/>
            <person name="Le M."/>
            <person name="Wang Q."/>
            <person name="Wei S."/>
            <person name="Zheng Y."/>
            <person name="Lin W."/>
            <person name="Duan Y."/>
            <person name="Cao H."/>
            <person name="Xiong S."/>
            <person name="Wang X."/>
            <person name="Wei L."/>
            <person name="Li C."/>
            <person name="Ma Q."/>
            <person name="Ju M."/>
            <person name="Zhao R."/>
            <person name="Li G."/>
            <person name="Mu C."/>
            <person name="Tian Q."/>
            <person name="Mei H."/>
            <person name="Zhang T."/>
            <person name="Gao T."/>
            <person name="Zhang H."/>
        </authorList>
    </citation>
    <scope>NUCLEOTIDE SEQUENCE</scope>
    <source>
        <tissue evidence="5">Leaf</tissue>
    </source>
</reference>
<feature type="compositionally biased region" description="Basic and acidic residues" evidence="3">
    <location>
        <begin position="520"/>
        <end position="534"/>
    </location>
</feature>
<dbReference type="PANTHER" id="PTHR33101">
    <property type="entry name" value="ROP GUANINE NUCLEOTIDE EXCHANGE FACTOR 1"/>
    <property type="match status" value="1"/>
</dbReference>